<dbReference type="EMBL" id="GBYX01476165">
    <property type="protein sequence ID" value="JAO05512.1"/>
    <property type="molecule type" value="Transcribed_RNA"/>
</dbReference>
<protein>
    <submittedName>
        <fullName evidence="1">PPUP8802</fullName>
    </submittedName>
</protein>
<evidence type="ECO:0000313" key="1">
    <source>
        <dbReference type="EMBL" id="JAO05512.1"/>
    </source>
</evidence>
<feature type="non-terminal residue" evidence="1">
    <location>
        <position position="1"/>
    </location>
</feature>
<gene>
    <name evidence="1" type="primary">PPUP8802</name>
</gene>
<reference evidence="1" key="1">
    <citation type="submission" date="2014-12" db="EMBL/GenBank/DDBJ databases">
        <title>Parallel Evolution in Life History Adaptation Evident in the Tissue-Specific Poeciliopsis prolifica transcriptome.</title>
        <authorList>
            <person name="Jue N.K."/>
            <person name="Foley R.J."/>
            <person name="Obergfell C."/>
            <person name="Reznick D.N."/>
            <person name="O'Neill R.J."/>
            <person name="O'Neill M.J."/>
        </authorList>
    </citation>
    <scope>NUCLEOTIDE SEQUENCE</scope>
</reference>
<dbReference type="AlphaFoldDB" id="A0A0S7EP11"/>
<proteinExistence type="predicted"/>
<sequence length="104" mass="11418">LRKCFIQKTLLPQLSGVLLFLPHFTDVLLLVVFLLNVAEVTAADLALSSFYCKAHVSVLLSVKVSEATSVNQSCICFYQQASLCTANMSCFRTTEADALPFSRP</sequence>
<accession>A0A0S7EP11</accession>
<feature type="non-terminal residue" evidence="1">
    <location>
        <position position="104"/>
    </location>
</feature>
<organism evidence="1">
    <name type="scientific">Poeciliopsis prolifica</name>
    <name type="common">blackstripe livebearer</name>
    <dbReference type="NCBI Taxonomy" id="188132"/>
    <lineage>
        <taxon>Eukaryota</taxon>
        <taxon>Metazoa</taxon>
        <taxon>Chordata</taxon>
        <taxon>Craniata</taxon>
        <taxon>Vertebrata</taxon>
        <taxon>Euteleostomi</taxon>
        <taxon>Actinopterygii</taxon>
        <taxon>Neopterygii</taxon>
        <taxon>Teleostei</taxon>
        <taxon>Neoteleostei</taxon>
        <taxon>Acanthomorphata</taxon>
        <taxon>Ovalentaria</taxon>
        <taxon>Atherinomorphae</taxon>
        <taxon>Cyprinodontiformes</taxon>
        <taxon>Poeciliidae</taxon>
        <taxon>Poeciliinae</taxon>
        <taxon>Poeciliopsis</taxon>
    </lineage>
</organism>
<name>A0A0S7EP11_9TELE</name>